<protein>
    <submittedName>
        <fullName evidence="1">Uncharacterized protein</fullName>
    </submittedName>
</protein>
<dbReference type="Proteomes" id="UP000479710">
    <property type="component" value="Unassembled WGS sequence"/>
</dbReference>
<organism evidence="1 2">
    <name type="scientific">Oryza meyeriana var. granulata</name>
    <dbReference type="NCBI Taxonomy" id="110450"/>
    <lineage>
        <taxon>Eukaryota</taxon>
        <taxon>Viridiplantae</taxon>
        <taxon>Streptophyta</taxon>
        <taxon>Embryophyta</taxon>
        <taxon>Tracheophyta</taxon>
        <taxon>Spermatophyta</taxon>
        <taxon>Magnoliopsida</taxon>
        <taxon>Liliopsida</taxon>
        <taxon>Poales</taxon>
        <taxon>Poaceae</taxon>
        <taxon>BOP clade</taxon>
        <taxon>Oryzoideae</taxon>
        <taxon>Oryzeae</taxon>
        <taxon>Oryzinae</taxon>
        <taxon>Oryza</taxon>
        <taxon>Oryza meyeriana</taxon>
    </lineage>
</organism>
<proteinExistence type="predicted"/>
<accession>A0A6G1EI70</accession>
<comment type="caution">
    <text evidence="1">The sequence shown here is derived from an EMBL/GenBank/DDBJ whole genome shotgun (WGS) entry which is preliminary data.</text>
</comment>
<name>A0A6G1EI70_9ORYZ</name>
<sequence>MAGLRGQGARGMRAAERRWRRPRVGEWNDDGGLCDSQTRQAIGPCLGCESHGAIPARHDLWAVLGWRGPFWQET</sequence>
<keyword evidence="2" id="KW-1185">Reference proteome</keyword>
<gene>
    <name evidence="1" type="ORF">E2562_006633</name>
</gene>
<evidence type="ECO:0000313" key="1">
    <source>
        <dbReference type="EMBL" id="KAF0923653.1"/>
    </source>
</evidence>
<reference evidence="1 2" key="1">
    <citation type="submission" date="2019-11" db="EMBL/GenBank/DDBJ databases">
        <title>Whole genome sequence of Oryza granulata.</title>
        <authorList>
            <person name="Li W."/>
        </authorList>
    </citation>
    <scope>NUCLEOTIDE SEQUENCE [LARGE SCALE GENOMIC DNA]</scope>
    <source>
        <strain evidence="2">cv. Menghai</strain>
        <tissue evidence="1">Leaf</tissue>
    </source>
</reference>
<evidence type="ECO:0000313" key="2">
    <source>
        <dbReference type="Proteomes" id="UP000479710"/>
    </source>
</evidence>
<dbReference type="EMBL" id="SPHZ02000003">
    <property type="protein sequence ID" value="KAF0923653.1"/>
    <property type="molecule type" value="Genomic_DNA"/>
</dbReference>
<dbReference type="AlphaFoldDB" id="A0A6G1EI70"/>